<gene>
    <name evidence="3" type="ORF">ACFO6Q_19600</name>
</gene>
<organism evidence="3 4">
    <name type="scientific">Dokdonella ginsengisoli</name>
    <dbReference type="NCBI Taxonomy" id="363846"/>
    <lineage>
        <taxon>Bacteria</taxon>
        <taxon>Pseudomonadati</taxon>
        <taxon>Pseudomonadota</taxon>
        <taxon>Gammaproteobacteria</taxon>
        <taxon>Lysobacterales</taxon>
        <taxon>Rhodanobacteraceae</taxon>
        <taxon>Dokdonella</taxon>
    </lineage>
</organism>
<dbReference type="PRINTS" id="PR00081">
    <property type="entry name" value="GDHRDH"/>
</dbReference>
<keyword evidence="2" id="KW-0560">Oxidoreductase</keyword>
<name>A0ABV9R1F7_9GAMM</name>
<dbReference type="RefSeq" id="WP_380022873.1">
    <property type="nucleotide sequence ID" value="NZ_JBHSHD010000017.1"/>
</dbReference>
<dbReference type="InterPro" id="IPR051122">
    <property type="entry name" value="SDR_DHRS6-like"/>
</dbReference>
<dbReference type="InterPro" id="IPR036291">
    <property type="entry name" value="NAD(P)-bd_dom_sf"/>
</dbReference>
<sequence>MRILVIGAGGAVGRAIVAELAQRHDVVEAGRTRGAHRLDVRDLDDVRRLFAEAGTLDAVVMATGSVHFGPLGEMTAEQFRSGLDDKLMGQVNVVLAGQHRLADGGSFTLTSGILAEQPIREGADASTVNAALEGFVRAAAIELPRGLRINAVSPTVLAESMATYGPYFRGFEPAPAARVALAYSRSVEGAQTGQVYKVW</sequence>
<evidence type="ECO:0000256" key="2">
    <source>
        <dbReference type="ARBA" id="ARBA00023002"/>
    </source>
</evidence>
<reference evidence="4" key="1">
    <citation type="journal article" date="2019" name="Int. J. Syst. Evol. Microbiol.">
        <title>The Global Catalogue of Microorganisms (GCM) 10K type strain sequencing project: providing services to taxonomists for standard genome sequencing and annotation.</title>
        <authorList>
            <consortium name="The Broad Institute Genomics Platform"/>
            <consortium name="The Broad Institute Genome Sequencing Center for Infectious Disease"/>
            <person name="Wu L."/>
            <person name="Ma J."/>
        </authorList>
    </citation>
    <scope>NUCLEOTIDE SEQUENCE [LARGE SCALE GENOMIC DNA]</scope>
    <source>
        <strain evidence="4">CCUG 30340</strain>
    </source>
</reference>
<evidence type="ECO:0000256" key="1">
    <source>
        <dbReference type="ARBA" id="ARBA00006484"/>
    </source>
</evidence>
<dbReference type="PANTHER" id="PTHR43477">
    <property type="entry name" value="DIHYDROANTICAPSIN 7-DEHYDROGENASE"/>
    <property type="match status" value="1"/>
</dbReference>
<keyword evidence="4" id="KW-1185">Reference proteome</keyword>
<accession>A0ABV9R1F7</accession>
<dbReference type="CDD" id="cd11731">
    <property type="entry name" value="Lin1944_like_SDR_c"/>
    <property type="match status" value="1"/>
</dbReference>
<proteinExistence type="inferred from homology"/>
<dbReference type="SUPFAM" id="SSF51735">
    <property type="entry name" value="NAD(P)-binding Rossmann-fold domains"/>
    <property type="match status" value="1"/>
</dbReference>
<protein>
    <submittedName>
        <fullName evidence="3">Short chain dehydrogenase</fullName>
    </submittedName>
</protein>
<comment type="similarity">
    <text evidence="1">Belongs to the short-chain dehydrogenases/reductases (SDR) family.</text>
</comment>
<dbReference type="NCBIfam" id="NF005754">
    <property type="entry name" value="PRK07578.1"/>
    <property type="match status" value="1"/>
</dbReference>
<dbReference type="InterPro" id="IPR002347">
    <property type="entry name" value="SDR_fam"/>
</dbReference>
<comment type="caution">
    <text evidence="3">The sequence shown here is derived from an EMBL/GenBank/DDBJ whole genome shotgun (WGS) entry which is preliminary data.</text>
</comment>
<evidence type="ECO:0000313" key="3">
    <source>
        <dbReference type="EMBL" id="MFC4822534.1"/>
    </source>
</evidence>
<dbReference type="Gene3D" id="3.40.50.720">
    <property type="entry name" value="NAD(P)-binding Rossmann-like Domain"/>
    <property type="match status" value="1"/>
</dbReference>
<dbReference type="Proteomes" id="UP001595886">
    <property type="component" value="Unassembled WGS sequence"/>
</dbReference>
<dbReference type="Pfam" id="PF13561">
    <property type="entry name" value="adh_short_C2"/>
    <property type="match status" value="1"/>
</dbReference>
<dbReference type="EMBL" id="JBHSHD010000017">
    <property type="protein sequence ID" value="MFC4822534.1"/>
    <property type="molecule type" value="Genomic_DNA"/>
</dbReference>
<evidence type="ECO:0000313" key="4">
    <source>
        <dbReference type="Proteomes" id="UP001595886"/>
    </source>
</evidence>
<dbReference type="PANTHER" id="PTHR43477:SF1">
    <property type="entry name" value="DIHYDROANTICAPSIN 7-DEHYDROGENASE"/>
    <property type="match status" value="1"/>
</dbReference>